<dbReference type="Proteomes" id="UP000187506">
    <property type="component" value="Chromosome"/>
</dbReference>
<reference evidence="4 5" key="1">
    <citation type="submission" date="2017-01" db="EMBL/GenBank/DDBJ databases">
        <title>Complete genome of Lacinutrix venerupis DOK2-8 isolated from seawater in Dokdo.</title>
        <authorList>
            <person name="Chi W.-J."/>
            <person name="Kim J.H."/>
        </authorList>
    </citation>
    <scope>NUCLEOTIDE SEQUENCE [LARGE SCALE GENOMIC DNA]</scope>
    <source>
        <strain evidence="4 5">DOK2-8</strain>
    </source>
</reference>
<dbReference type="Gene3D" id="3.30.910.20">
    <property type="entry name" value="Skp domain"/>
    <property type="match status" value="1"/>
</dbReference>
<accession>A0AAC9PWD1</accession>
<organism evidence="4 5">
    <name type="scientific">Lacinutrix venerupis</name>
    <dbReference type="NCBI Taxonomy" id="1486034"/>
    <lineage>
        <taxon>Bacteria</taxon>
        <taxon>Pseudomonadati</taxon>
        <taxon>Bacteroidota</taxon>
        <taxon>Flavobacteriia</taxon>
        <taxon>Flavobacteriales</taxon>
        <taxon>Flavobacteriaceae</taxon>
        <taxon>Lacinutrix</taxon>
    </lineage>
</organism>
<dbReference type="RefSeq" id="WP_076732002.1">
    <property type="nucleotide sequence ID" value="NZ_CP019352.1"/>
</dbReference>
<dbReference type="PANTHER" id="PTHR35089">
    <property type="entry name" value="CHAPERONE PROTEIN SKP"/>
    <property type="match status" value="1"/>
</dbReference>
<dbReference type="GO" id="GO:0005829">
    <property type="term" value="C:cytosol"/>
    <property type="evidence" value="ECO:0007669"/>
    <property type="project" value="TreeGrafter"/>
</dbReference>
<comment type="similarity">
    <text evidence="1">Belongs to the Skp family.</text>
</comment>
<evidence type="ECO:0000256" key="2">
    <source>
        <dbReference type="ARBA" id="ARBA00022729"/>
    </source>
</evidence>
<dbReference type="GO" id="GO:0050821">
    <property type="term" value="P:protein stabilization"/>
    <property type="evidence" value="ECO:0007669"/>
    <property type="project" value="TreeGrafter"/>
</dbReference>
<evidence type="ECO:0000313" key="4">
    <source>
        <dbReference type="EMBL" id="APX99363.1"/>
    </source>
</evidence>
<name>A0AAC9PWD1_9FLAO</name>
<dbReference type="KEGG" id="lvn:BWR22_03245"/>
<keyword evidence="2 3" id="KW-0732">Signal</keyword>
<gene>
    <name evidence="4" type="ORF">BWR22_03245</name>
</gene>
<dbReference type="PANTHER" id="PTHR35089:SF1">
    <property type="entry name" value="CHAPERONE PROTEIN SKP"/>
    <property type="match status" value="1"/>
</dbReference>
<dbReference type="SUPFAM" id="SSF111384">
    <property type="entry name" value="OmpH-like"/>
    <property type="match status" value="1"/>
</dbReference>
<dbReference type="AlphaFoldDB" id="A0AAC9PWD1"/>
<dbReference type="EMBL" id="CP019352">
    <property type="protein sequence ID" value="APX99363.1"/>
    <property type="molecule type" value="Genomic_DNA"/>
</dbReference>
<evidence type="ECO:0000256" key="1">
    <source>
        <dbReference type="ARBA" id="ARBA00009091"/>
    </source>
</evidence>
<feature type="chain" id="PRO_5041969148" description="Periplasmic chaperone for outer membrane proteins Skp" evidence="3">
    <location>
        <begin position="24"/>
        <end position="169"/>
    </location>
</feature>
<evidence type="ECO:0000313" key="5">
    <source>
        <dbReference type="Proteomes" id="UP000187506"/>
    </source>
</evidence>
<proteinExistence type="inferred from homology"/>
<dbReference type="InterPro" id="IPR024930">
    <property type="entry name" value="Skp_dom_sf"/>
</dbReference>
<dbReference type="Pfam" id="PF03938">
    <property type="entry name" value="OmpH"/>
    <property type="match status" value="1"/>
</dbReference>
<sequence length="169" mass="18749">MKQFKTLLIAAALFIGATSLTNAQSKIAHINTQELIQSMPATKAAQADIESVRATYQADIKAMKQELDTKTKRFDAEASTKTQEENEKRYFELQSDTQAMQEYAADAQQKLQKKEFDLLKPITEKAEAAILKVAKAQGFNYVVDSTPGRGIIMAEGKDLLADVKKELGF</sequence>
<feature type="signal peptide" evidence="3">
    <location>
        <begin position="1"/>
        <end position="23"/>
    </location>
</feature>
<dbReference type="SMART" id="SM00935">
    <property type="entry name" value="OmpH"/>
    <property type="match status" value="1"/>
</dbReference>
<evidence type="ECO:0008006" key="6">
    <source>
        <dbReference type="Google" id="ProtNLM"/>
    </source>
</evidence>
<protein>
    <recommendedName>
        <fullName evidence="6">Periplasmic chaperone for outer membrane proteins Skp</fullName>
    </recommendedName>
</protein>
<evidence type="ECO:0000256" key="3">
    <source>
        <dbReference type="SAM" id="SignalP"/>
    </source>
</evidence>
<dbReference type="InterPro" id="IPR005632">
    <property type="entry name" value="Chaperone_Skp"/>
</dbReference>
<keyword evidence="5" id="KW-1185">Reference proteome</keyword>
<dbReference type="GO" id="GO:0051082">
    <property type="term" value="F:unfolded protein binding"/>
    <property type="evidence" value="ECO:0007669"/>
    <property type="project" value="InterPro"/>
</dbReference>